<dbReference type="InterPro" id="IPR010359">
    <property type="entry name" value="IrrE_HExxH"/>
</dbReference>
<name>A0ABV8B2E2_9BACI</name>
<gene>
    <name evidence="2" type="ORF">ACFOU2_09855</name>
</gene>
<dbReference type="EMBL" id="JBHRZT010000043">
    <property type="protein sequence ID" value="MFC3883789.1"/>
    <property type="molecule type" value="Genomic_DNA"/>
</dbReference>
<sequence length="153" mass="18018">MHYEALLTKYSHIPVKEKNLQYGFKGLYRNGKIIIEKRLDTVEKGCILAEEIGHHFKTVGNILDQSNVNNVKQEKVARQWAHNELLPPECFIDAYHHGCTNRFEVAEFLNVTEDFLQEALDRYVEKYGDYIYFGNIMIHLNPLNIFHEKRFGM</sequence>
<keyword evidence="3" id="KW-1185">Reference proteome</keyword>
<accession>A0ABV8B2E2</accession>
<evidence type="ECO:0000313" key="3">
    <source>
        <dbReference type="Proteomes" id="UP001595752"/>
    </source>
</evidence>
<proteinExistence type="predicted"/>
<organism evidence="2 3">
    <name type="scientific">Bacillus songklensis</name>
    <dbReference type="NCBI Taxonomy" id="1069116"/>
    <lineage>
        <taxon>Bacteria</taxon>
        <taxon>Bacillati</taxon>
        <taxon>Bacillota</taxon>
        <taxon>Bacilli</taxon>
        <taxon>Bacillales</taxon>
        <taxon>Bacillaceae</taxon>
        <taxon>Bacillus</taxon>
    </lineage>
</organism>
<reference evidence="3" key="1">
    <citation type="journal article" date="2019" name="Int. J. Syst. Evol. Microbiol.">
        <title>The Global Catalogue of Microorganisms (GCM) 10K type strain sequencing project: providing services to taxonomists for standard genome sequencing and annotation.</title>
        <authorList>
            <consortium name="The Broad Institute Genomics Platform"/>
            <consortium name="The Broad Institute Genome Sequencing Center for Infectious Disease"/>
            <person name="Wu L."/>
            <person name="Ma J."/>
        </authorList>
    </citation>
    <scope>NUCLEOTIDE SEQUENCE [LARGE SCALE GENOMIC DNA]</scope>
    <source>
        <strain evidence="3">CCUG 61889</strain>
    </source>
</reference>
<feature type="domain" description="IrrE N-terminal-like" evidence="1">
    <location>
        <begin position="28"/>
        <end position="120"/>
    </location>
</feature>
<dbReference type="Pfam" id="PF06114">
    <property type="entry name" value="Peptidase_M78"/>
    <property type="match status" value="1"/>
</dbReference>
<dbReference type="Proteomes" id="UP001595752">
    <property type="component" value="Unassembled WGS sequence"/>
</dbReference>
<evidence type="ECO:0000313" key="2">
    <source>
        <dbReference type="EMBL" id="MFC3883789.1"/>
    </source>
</evidence>
<protein>
    <submittedName>
        <fullName evidence="2">ImmA/IrrE family metallo-endopeptidase</fullName>
    </submittedName>
</protein>
<dbReference type="RefSeq" id="WP_377914615.1">
    <property type="nucleotide sequence ID" value="NZ_JBHRZT010000043.1"/>
</dbReference>
<evidence type="ECO:0000259" key="1">
    <source>
        <dbReference type="Pfam" id="PF06114"/>
    </source>
</evidence>
<comment type="caution">
    <text evidence="2">The sequence shown here is derived from an EMBL/GenBank/DDBJ whole genome shotgun (WGS) entry which is preliminary data.</text>
</comment>